<feature type="transmembrane region" description="Helical" evidence="1">
    <location>
        <begin position="97"/>
        <end position="119"/>
    </location>
</feature>
<dbReference type="AlphaFoldDB" id="A0A1M5ATB7"/>
<organism evidence="2 3">
    <name type="scientific">Vibrio gazogenes DSM 21264 = NBRC 103151</name>
    <dbReference type="NCBI Taxonomy" id="1123492"/>
    <lineage>
        <taxon>Bacteria</taxon>
        <taxon>Pseudomonadati</taxon>
        <taxon>Pseudomonadota</taxon>
        <taxon>Gammaproteobacteria</taxon>
        <taxon>Vibrionales</taxon>
        <taxon>Vibrionaceae</taxon>
        <taxon>Vibrio</taxon>
    </lineage>
</organism>
<evidence type="ECO:0000313" key="2">
    <source>
        <dbReference type="EMBL" id="SHF33470.1"/>
    </source>
</evidence>
<sequence length="243" mass="27741">MEHVKQKPKSGGVNREYGSAVAQRLTFVGLHFMLVVLCAWLAFNDGFTTLGQLIGQEWTLTDDVRIQLLFGCVVLYWIRHTITVLYILQRMIDWSEVFGLICFIAFFEIGLLVVGGGAFRNNIIPLGSQDVFAALLLLLGSFLNTYSELQRKWWKKDLSHKGKIYTEGLFGYSMHINYFGDVVLFSGWSLLTGNYWTLLLPLAMGYSFVAMHIPALDSYLADRYGDDFRQYAAKTKKLVPFIY</sequence>
<keyword evidence="1" id="KW-0472">Membrane</keyword>
<dbReference type="PROSITE" id="PS50244">
    <property type="entry name" value="S5A_REDUCTASE"/>
    <property type="match status" value="1"/>
</dbReference>
<feature type="transmembrane region" description="Helical" evidence="1">
    <location>
        <begin position="169"/>
        <end position="189"/>
    </location>
</feature>
<dbReference type="EMBL" id="FQUH01000008">
    <property type="protein sequence ID" value="SHF33470.1"/>
    <property type="molecule type" value="Genomic_DNA"/>
</dbReference>
<dbReference type="InterPro" id="IPR010721">
    <property type="entry name" value="UstE-like"/>
</dbReference>
<keyword evidence="1" id="KW-0812">Transmembrane</keyword>
<dbReference type="PANTHER" id="PTHR32251:SF15">
    <property type="entry name" value="3-OXO-5-ALPHA-STEROID 4-DEHYDROGENASE (DUF1295)"/>
    <property type="match status" value="1"/>
</dbReference>
<proteinExistence type="predicted"/>
<dbReference type="RefSeq" id="WP_072958695.1">
    <property type="nucleotide sequence ID" value="NZ_FQUH01000008.1"/>
</dbReference>
<reference evidence="3" key="1">
    <citation type="submission" date="2016-11" db="EMBL/GenBank/DDBJ databases">
        <authorList>
            <person name="Varghese N."/>
            <person name="Submissions S."/>
        </authorList>
    </citation>
    <scope>NUCLEOTIDE SEQUENCE [LARGE SCALE GENOMIC DNA]</scope>
    <source>
        <strain evidence="3">DSM 21264</strain>
    </source>
</reference>
<accession>A0A1M5ATB7</accession>
<feature type="transmembrane region" description="Helical" evidence="1">
    <location>
        <begin position="131"/>
        <end position="149"/>
    </location>
</feature>
<dbReference type="Proteomes" id="UP000184159">
    <property type="component" value="Unassembled WGS sequence"/>
</dbReference>
<feature type="transmembrane region" description="Helical" evidence="1">
    <location>
        <begin position="195"/>
        <end position="213"/>
    </location>
</feature>
<keyword evidence="1" id="KW-1133">Transmembrane helix</keyword>
<evidence type="ECO:0000256" key="1">
    <source>
        <dbReference type="SAM" id="Phobius"/>
    </source>
</evidence>
<dbReference type="Gene3D" id="1.20.120.1630">
    <property type="match status" value="1"/>
</dbReference>
<gene>
    <name evidence="2" type="ORF">SAMN02745781_02023</name>
</gene>
<feature type="transmembrane region" description="Helical" evidence="1">
    <location>
        <begin position="66"/>
        <end position="88"/>
    </location>
</feature>
<protein>
    <submittedName>
        <fullName evidence="2">Uncharacterized protein</fullName>
    </submittedName>
</protein>
<evidence type="ECO:0000313" key="3">
    <source>
        <dbReference type="Proteomes" id="UP000184159"/>
    </source>
</evidence>
<keyword evidence="3" id="KW-1185">Reference proteome</keyword>
<dbReference type="Pfam" id="PF06966">
    <property type="entry name" value="DUF1295"/>
    <property type="match status" value="1"/>
</dbReference>
<dbReference type="GO" id="GO:0016020">
    <property type="term" value="C:membrane"/>
    <property type="evidence" value="ECO:0007669"/>
    <property type="project" value="TreeGrafter"/>
</dbReference>
<feature type="transmembrane region" description="Helical" evidence="1">
    <location>
        <begin position="21"/>
        <end position="43"/>
    </location>
</feature>
<dbReference type="PANTHER" id="PTHR32251">
    <property type="entry name" value="3-OXO-5-ALPHA-STEROID 4-DEHYDROGENASE"/>
    <property type="match status" value="1"/>
</dbReference>
<name>A0A1M5ATB7_VIBGA</name>